<dbReference type="SUPFAM" id="SSF64288">
    <property type="entry name" value="Chorismate lyase-like"/>
    <property type="match status" value="1"/>
</dbReference>
<keyword evidence="3" id="KW-0804">Transcription</keyword>
<reference evidence="5" key="2">
    <citation type="submission" date="2020-09" db="EMBL/GenBank/DDBJ databases">
        <authorList>
            <person name="Sun Q."/>
            <person name="Ohkuma M."/>
        </authorList>
    </citation>
    <scope>NUCLEOTIDE SEQUENCE</scope>
    <source>
        <strain evidence="5">JCM 4637</strain>
    </source>
</reference>
<dbReference type="AlphaFoldDB" id="A0A919C8L3"/>
<evidence type="ECO:0000256" key="1">
    <source>
        <dbReference type="ARBA" id="ARBA00023015"/>
    </source>
</evidence>
<dbReference type="InterPro" id="IPR036390">
    <property type="entry name" value="WH_DNA-bd_sf"/>
</dbReference>
<keyword evidence="2" id="KW-0238">DNA-binding</keyword>
<dbReference type="InterPro" id="IPR011663">
    <property type="entry name" value="UTRA"/>
</dbReference>
<comment type="caution">
    <text evidence="5">The sequence shown here is derived from an EMBL/GenBank/DDBJ whole genome shotgun (WGS) entry which is preliminary data.</text>
</comment>
<dbReference type="PROSITE" id="PS50949">
    <property type="entry name" value="HTH_GNTR"/>
    <property type="match status" value="1"/>
</dbReference>
<organism evidence="5 6">
    <name type="scientific">Streptomyces finlayi</name>
    <dbReference type="NCBI Taxonomy" id="67296"/>
    <lineage>
        <taxon>Bacteria</taxon>
        <taxon>Bacillati</taxon>
        <taxon>Actinomycetota</taxon>
        <taxon>Actinomycetes</taxon>
        <taxon>Kitasatosporales</taxon>
        <taxon>Streptomycetaceae</taxon>
        <taxon>Streptomyces</taxon>
    </lineage>
</organism>
<dbReference type="Pfam" id="PF00392">
    <property type="entry name" value="GntR"/>
    <property type="match status" value="1"/>
</dbReference>
<dbReference type="EMBL" id="BMVC01000002">
    <property type="protein sequence ID" value="GHC83408.1"/>
    <property type="molecule type" value="Genomic_DNA"/>
</dbReference>
<reference evidence="5" key="1">
    <citation type="journal article" date="2014" name="Int. J. Syst. Evol. Microbiol.">
        <title>Complete genome sequence of Corynebacterium casei LMG S-19264T (=DSM 44701T), isolated from a smear-ripened cheese.</title>
        <authorList>
            <consortium name="US DOE Joint Genome Institute (JGI-PGF)"/>
            <person name="Walter F."/>
            <person name="Albersmeier A."/>
            <person name="Kalinowski J."/>
            <person name="Ruckert C."/>
        </authorList>
    </citation>
    <scope>NUCLEOTIDE SEQUENCE</scope>
    <source>
        <strain evidence="5">JCM 4637</strain>
    </source>
</reference>
<dbReference type="Pfam" id="PF07702">
    <property type="entry name" value="UTRA"/>
    <property type="match status" value="1"/>
</dbReference>
<evidence type="ECO:0000256" key="2">
    <source>
        <dbReference type="ARBA" id="ARBA00023125"/>
    </source>
</evidence>
<dbReference type="GO" id="GO:0003700">
    <property type="term" value="F:DNA-binding transcription factor activity"/>
    <property type="evidence" value="ECO:0007669"/>
    <property type="project" value="InterPro"/>
</dbReference>
<dbReference type="Gene3D" id="1.10.10.10">
    <property type="entry name" value="Winged helix-like DNA-binding domain superfamily/Winged helix DNA-binding domain"/>
    <property type="match status" value="1"/>
</dbReference>
<dbReference type="InterPro" id="IPR036388">
    <property type="entry name" value="WH-like_DNA-bd_sf"/>
</dbReference>
<dbReference type="SMART" id="SM00866">
    <property type="entry name" value="UTRA"/>
    <property type="match status" value="1"/>
</dbReference>
<dbReference type="GO" id="GO:0003677">
    <property type="term" value="F:DNA binding"/>
    <property type="evidence" value="ECO:0007669"/>
    <property type="project" value="UniProtKB-KW"/>
</dbReference>
<dbReference type="CDD" id="cd07377">
    <property type="entry name" value="WHTH_GntR"/>
    <property type="match status" value="1"/>
</dbReference>
<gene>
    <name evidence="5" type="ORF">GCM10010334_12520</name>
</gene>
<protein>
    <submittedName>
        <fullName evidence="5">Transcriptional regulator</fullName>
    </submittedName>
</protein>
<dbReference type="PANTHER" id="PTHR44846:SF17">
    <property type="entry name" value="GNTR-FAMILY TRANSCRIPTIONAL REGULATOR"/>
    <property type="match status" value="1"/>
</dbReference>
<dbReference type="InterPro" id="IPR000524">
    <property type="entry name" value="Tscrpt_reg_HTH_GntR"/>
</dbReference>
<evidence type="ECO:0000259" key="4">
    <source>
        <dbReference type="PROSITE" id="PS50949"/>
    </source>
</evidence>
<name>A0A919C8L3_9ACTN</name>
<evidence type="ECO:0000256" key="3">
    <source>
        <dbReference type="ARBA" id="ARBA00023163"/>
    </source>
</evidence>
<accession>A0A919C8L3</accession>
<evidence type="ECO:0000313" key="5">
    <source>
        <dbReference type="EMBL" id="GHC83408.1"/>
    </source>
</evidence>
<feature type="domain" description="HTH gntR-type" evidence="4">
    <location>
        <begin position="11"/>
        <end position="79"/>
    </location>
</feature>
<dbReference type="InterPro" id="IPR028978">
    <property type="entry name" value="Chorismate_lyase_/UTRA_dom_sf"/>
</dbReference>
<sequence length="259" mass="28282">MRDETEQRGPVPKYLQVADDVARQIRAGVLEPGQQVPSESELMIRYGVSVGTIRKAMAEIRAGGLVETHQGKGSYVRARPPVCRKSSDRFRRAHRQAGRAAYLVEADRSSVAVRVSVLYVGPLAASAEVAAQLGVTAGAQVLARKRLYFNDGVPAEEATSYLPWELAEAVPALLQENPGPGGIYARLEENGHKLEEFLETVRVRTADRRECASLGLSAGAPLIELTRQAVSRDGRVVEVCETVMNADRFVLEYRIPATD</sequence>
<evidence type="ECO:0000313" key="6">
    <source>
        <dbReference type="Proteomes" id="UP000638353"/>
    </source>
</evidence>
<keyword evidence="1" id="KW-0805">Transcription regulation</keyword>
<dbReference type="SUPFAM" id="SSF46785">
    <property type="entry name" value="Winged helix' DNA-binding domain"/>
    <property type="match status" value="1"/>
</dbReference>
<dbReference type="PANTHER" id="PTHR44846">
    <property type="entry name" value="MANNOSYL-D-GLYCERATE TRANSPORT/METABOLISM SYSTEM REPRESSOR MNGR-RELATED"/>
    <property type="match status" value="1"/>
</dbReference>
<dbReference type="Proteomes" id="UP000638353">
    <property type="component" value="Unassembled WGS sequence"/>
</dbReference>
<dbReference type="InterPro" id="IPR050679">
    <property type="entry name" value="Bact_HTH_transcr_reg"/>
</dbReference>
<dbReference type="GO" id="GO:0045892">
    <property type="term" value="P:negative regulation of DNA-templated transcription"/>
    <property type="evidence" value="ECO:0007669"/>
    <property type="project" value="TreeGrafter"/>
</dbReference>
<dbReference type="Gene3D" id="3.40.1410.10">
    <property type="entry name" value="Chorismate lyase-like"/>
    <property type="match status" value="1"/>
</dbReference>
<dbReference type="SMART" id="SM00345">
    <property type="entry name" value="HTH_GNTR"/>
    <property type="match status" value="1"/>
</dbReference>
<proteinExistence type="predicted"/>
<dbReference type="RefSeq" id="WP_189822437.1">
    <property type="nucleotide sequence ID" value="NZ_BMVC01000002.1"/>
</dbReference>